<evidence type="ECO:0000256" key="3">
    <source>
        <dbReference type="ARBA" id="ARBA00022723"/>
    </source>
</evidence>
<feature type="binding site" evidence="8">
    <location>
        <position position="665"/>
    </location>
    <ligand>
        <name>Mg(2+)</name>
        <dbReference type="ChEBI" id="CHEBI:18420"/>
    </ligand>
</feature>
<reference evidence="12" key="1">
    <citation type="submission" date="2016-11" db="UniProtKB">
        <authorList>
            <consortium name="WormBaseParasite"/>
        </authorList>
    </citation>
    <scope>IDENTIFICATION</scope>
</reference>
<dbReference type="SUPFAM" id="SSF50249">
    <property type="entry name" value="Nucleic acid-binding proteins"/>
    <property type="match status" value="3"/>
</dbReference>
<dbReference type="SMART" id="SM00955">
    <property type="entry name" value="RNB"/>
    <property type="match status" value="1"/>
</dbReference>
<dbReference type="Pfam" id="PF17877">
    <property type="entry name" value="Dis3l2_C_term"/>
    <property type="match status" value="1"/>
</dbReference>
<feature type="domain" description="RNB" evidence="10">
    <location>
        <begin position="644"/>
        <end position="997"/>
    </location>
</feature>
<dbReference type="Pfam" id="PF17849">
    <property type="entry name" value="OB_Dis3"/>
    <property type="match status" value="1"/>
</dbReference>
<keyword evidence="1 8" id="KW-0963">Cytoplasm</keyword>
<dbReference type="InterPro" id="IPR022966">
    <property type="entry name" value="RNase_II/R_CS"/>
</dbReference>
<evidence type="ECO:0000256" key="9">
    <source>
        <dbReference type="SAM" id="MobiDB-lite"/>
    </source>
</evidence>
<dbReference type="PROSITE" id="PS01175">
    <property type="entry name" value="RIBONUCLEASE_II"/>
    <property type="match status" value="1"/>
</dbReference>
<dbReference type="Gene3D" id="2.40.50.700">
    <property type="match status" value="1"/>
</dbReference>
<keyword evidence="8" id="KW-0464">Manganese</keyword>
<dbReference type="GO" id="GO:0000932">
    <property type="term" value="C:P-body"/>
    <property type="evidence" value="ECO:0007669"/>
    <property type="project" value="UniProtKB-SubCell"/>
</dbReference>
<dbReference type="GO" id="GO:0010587">
    <property type="term" value="P:miRNA catabolic process"/>
    <property type="evidence" value="ECO:0007669"/>
    <property type="project" value="TreeGrafter"/>
</dbReference>
<dbReference type="Proteomes" id="UP000095284">
    <property type="component" value="Unplaced"/>
</dbReference>
<evidence type="ECO:0000313" key="11">
    <source>
        <dbReference type="Proteomes" id="UP000095284"/>
    </source>
</evidence>
<dbReference type="FunFam" id="2.40.50.700:FF:000003">
    <property type="entry name" value="DIS3-like exonuclease 2"/>
    <property type="match status" value="1"/>
</dbReference>
<dbReference type="EC" id="3.1.13.-" evidence="8"/>
<evidence type="ECO:0000256" key="8">
    <source>
        <dbReference type="HAMAP-Rule" id="MF_03045"/>
    </source>
</evidence>
<comment type="subcellular location">
    <subcellularLocation>
        <location evidence="8">Cytoplasm</location>
    </subcellularLocation>
    <subcellularLocation>
        <location evidence="8">Cytoplasm</location>
        <location evidence="8">P-body</location>
    </subcellularLocation>
</comment>
<protein>
    <recommendedName>
        <fullName evidence="8">DIS3-like exonuclease 2</fullName>
        <ecNumber evidence="8">3.1.13.-</ecNumber>
    </recommendedName>
</protein>
<dbReference type="InterPro" id="IPR050180">
    <property type="entry name" value="RNR_Ribonuclease"/>
</dbReference>
<feature type="compositionally biased region" description="Basic and acidic residues" evidence="9">
    <location>
        <begin position="420"/>
        <end position="437"/>
    </location>
</feature>
<dbReference type="GO" id="GO:1990074">
    <property type="term" value="P:polyuridylation-dependent mRNA catabolic process"/>
    <property type="evidence" value="ECO:0007669"/>
    <property type="project" value="UniProtKB-UniRule"/>
</dbReference>
<dbReference type="GO" id="GO:0008266">
    <property type="term" value="F:poly(U) RNA binding"/>
    <property type="evidence" value="ECO:0007669"/>
    <property type="project" value="UniProtKB-ARBA"/>
</dbReference>
<dbReference type="Pfam" id="PF00773">
    <property type="entry name" value="RNB"/>
    <property type="match status" value="1"/>
</dbReference>
<evidence type="ECO:0000256" key="4">
    <source>
        <dbReference type="ARBA" id="ARBA00022801"/>
    </source>
</evidence>
<dbReference type="InterPro" id="IPR012340">
    <property type="entry name" value="NA-bd_OB-fold"/>
</dbReference>
<dbReference type="InterPro" id="IPR041505">
    <property type="entry name" value="Dis3_CSD2"/>
</dbReference>
<keyword evidence="5 8" id="KW-0269">Exonuclease</keyword>
<keyword evidence="6 8" id="KW-0460">Magnesium</keyword>
<evidence type="ECO:0000256" key="1">
    <source>
        <dbReference type="ARBA" id="ARBA00022490"/>
    </source>
</evidence>
<feature type="binding site" evidence="8">
    <location>
        <position position="656"/>
    </location>
    <ligand>
        <name>Mg(2+)</name>
        <dbReference type="ChEBI" id="CHEBI:18420"/>
    </ligand>
</feature>
<sequence>MVEVITFMSRMSQEAAISEPEHVLDENQLAVIRKIQSNTDSTGNAKKEKRAKRINVEELLESSNEQNKSQNWLDRQMRIRAHHQHLLEAAAQPELQTVNAPGFPKAAHSANPTSTFVKPDMMIGAFTAGLTTQQAITEMPLPGFPKGLFGNSVKSAKDLSSSAESNPVLDVLFGLDKENKNSGANLINSLTRSPGHSLDLSSTVAALLNPLKASSNTAVYPNTSVVLQDRGNSQNQKMRKPYFLPYMNAENVERGLRNGDLIRGILRINQRNFEEAYIDNPEGDEMQDIMILGVHDRNRALHGDEVIVRLKDRNHWIIRDSLYEAWRTGHMKITCDEDGTPLTVPPVKSEDKDVTEKEQFAQAIEFLPAAHQMKLDKDKLKEPVPHPKNKRYSQEMVLKIAAQMEMQRVQQENRILQTGKKAETSGERRAPPVELDTKSMNQISRLNLTRNNKLTPGQNDSSQNGTFSGGKRSGQSTNTLQRRLNYRVLGDMPDDDWGIPDVCLQKTAEVVYIYSMKNCRTTVGQLKVMADGNRNWGLFSPNDSRFPRMFIAANELPQGFFERPHDFAKYIYIAKIAEWQATAQFARGTLYKSLGTVGDIDAETEGLLMSNDVDTREFSASSLTSLPLVEGQTWSIDEAELKYRKDFRNECLFTIDPLTARDLDDALHIKPIDDCDGKGNKGWEVGVHIADVSYFVKPNTELDKWAEHRATSVYLVHKVIPMLPRVLCEDLCSLNPGVDRLTFSVVWKMDEEGNVKSEWFGRSVIHSCVKLAYEHAQAMIENPEEDVKEEAIPKIFNEKKASQVKECVLNLNSLAQKIKKRRMDGGSLRLDGEKLKFALDQDKGLPIGIAAEERKEANFLVEEFMLLANQSVAMKIESHFPETALLRRHPPPKQKVLRETAEKLELLQFPINIESSHSIAQSLSDYYEDPELRYTVFPVLVQFMMKCMQLAVYFCAGTRKDFHHYALNMDHYTHFTSPIRRYPDIIVHRLLAAALEYTTPPEHTVEELEKICVHCNEKKVNAKAVSDQSAEMFFALFIKGIGSLEALGVVTGVLDSAVDVLLPKYGLIKRVYTNRLKLTRDCRFIEGTPGALILYWDPNYVAQVRNLKKSELKEVKEDDISEEQVTFEYDSDEEEKAQKSADVESDGEKETKETYCHASDYEQSLTVFSLIKLVLSPCPEPVKFVATILPTPDKYKMRPKEIKKLLS</sequence>
<comment type="function">
    <text evidence="8">3'-5'-exoribonuclease that specifically recognizes RNAs polyuridylated at their 3' end and mediates their degradation. Component of an exosome-independent RNA degradation pathway that mediates degradation of cytoplasmic mRNAs that have been deadenylated and subsequently uridylated at their 3'.</text>
</comment>
<keyword evidence="3 8" id="KW-0479">Metal-binding</keyword>
<feature type="compositionally biased region" description="Basic and acidic residues" evidence="9">
    <location>
        <begin position="1136"/>
        <end position="1151"/>
    </location>
</feature>
<dbReference type="AlphaFoldDB" id="A0A1I7SMP3"/>
<keyword evidence="2 8" id="KW-0540">Nuclease</keyword>
<dbReference type="eggNOG" id="KOG2102">
    <property type="taxonomic scope" value="Eukaryota"/>
</dbReference>
<dbReference type="InterPro" id="IPR041093">
    <property type="entry name" value="Dis3l2-like_C"/>
</dbReference>
<dbReference type="GO" id="GO:0000175">
    <property type="term" value="F:3'-5'-RNA exonuclease activity"/>
    <property type="evidence" value="ECO:0007669"/>
    <property type="project" value="UniProtKB-UniRule"/>
</dbReference>
<dbReference type="InterPro" id="IPR001900">
    <property type="entry name" value="RNase_II/R"/>
</dbReference>
<feature type="compositionally biased region" description="Polar residues" evidence="9">
    <location>
        <begin position="438"/>
        <end position="466"/>
    </location>
</feature>
<dbReference type="WBParaSite" id="BXY_1432900.1">
    <property type="protein sequence ID" value="BXY_1432900.1"/>
    <property type="gene ID" value="BXY_1432900"/>
</dbReference>
<keyword evidence="7 8" id="KW-0694">RNA-binding</keyword>
<evidence type="ECO:0000256" key="5">
    <source>
        <dbReference type="ARBA" id="ARBA00022839"/>
    </source>
</evidence>
<dbReference type="Gene3D" id="2.40.50.690">
    <property type="match status" value="1"/>
</dbReference>
<proteinExistence type="inferred from homology"/>
<evidence type="ECO:0000259" key="10">
    <source>
        <dbReference type="SMART" id="SM00955"/>
    </source>
</evidence>
<dbReference type="PANTHER" id="PTHR23355:SF9">
    <property type="entry name" value="DIS3-LIKE EXONUCLEASE 2"/>
    <property type="match status" value="1"/>
</dbReference>
<dbReference type="Gene3D" id="2.40.50.140">
    <property type="entry name" value="Nucleic acid-binding proteins"/>
    <property type="match status" value="1"/>
</dbReference>
<evidence type="ECO:0000256" key="6">
    <source>
        <dbReference type="ARBA" id="ARBA00022842"/>
    </source>
</evidence>
<dbReference type="GO" id="GO:0046872">
    <property type="term" value="F:metal ion binding"/>
    <property type="evidence" value="ECO:0007669"/>
    <property type="project" value="UniProtKB-KW"/>
</dbReference>
<dbReference type="Pfam" id="PF17216">
    <property type="entry name" value="Rrp44_CSD1"/>
    <property type="match status" value="1"/>
</dbReference>
<keyword evidence="4 8" id="KW-0378">Hydrolase</keyword>
<dbReference type="PANTHER" id="PTHR23355">
    <property type="entry name" value="RIBONUCLEASE"/>
    <property type="match status" value="1"/>
</dbReference>
<evidence type="ECO:0000256" key="2">
    <source>
        <dbReference type="ARBA" id="ARBA00022722"/>
    </source>
</evidence>
<feature type="site" description="Important for catalytic activity" evidence="8">
    <location>
        <position position="664"/>
    </location>
</feature>
<dbReference type="InterPro" id="IPR033771">
    <property type="entry name" value="Rrp44_CSD1"/>
</dbReference>
<evidence type="ECO:0000256" key="7">
    <source>
        <dbReference type="ARBA" id="ARBA00022884"/>
    </source>
</evidence>
<feature type="region of interest" description="Disordered" evidence="9">
    <location>
        <begin position="417"/>
        <end position="479"/>
    </location>
</feature>
<feature type="region of interest" description="Disordered" evidence="9">
    <location>
        <begin position="1128"/>
        <end position="1151"/>
    </location>
</feature>
<evidence type="ECO:0000313" key="12">
    <source>
        <dbReference type="WBParaSite" id="BXY_1432900.1"/>
    </source>
</evidence>
<dbReference type="HAMAP" id="MF_03045">
    <property type="entry name" value="DIS3L2"/>
    <property type="match status" value="1"/>
</dbReference>
<comment type="similarity">
    <text evidence="8">Belongs to the RNR ribonuclease family. DIS3L2 subfamily.</text>
</comment>
<dbReference type="GO" id="GO:0000956">
    <property type="term" value="P:nuclear-transcribed mRNA catabolic process"/>
    <property type="evidence" value="ECO:0007669"/>
    <property type="project" value="UniProtKB-UniRule"/>
</dbReference>
<accession>A0A1I7SMP3</accession>
<comment type="cofactor">
    <cofactor evidence="8">
        <name>Mg(2+)</name>
        <dbReference type="ChEBI" id="CHEBI:18420"/>
    </cofactor>
    <cofactor evidence="8">
        <name>Mn(2+)</name>
        <dbReference type="ChEBI" id="CHEBI:29035"/>
    </cofactor>
</comment>
<name>A0A1I7SMP3_BURXY</name>
<organism evidence="11 12">
    <name type="scientific">Bursaphelenchus xylophilus</name>
    <name type="common">Pinewood nematode worm</name>
    <name type="synonym">Aphelenchoides xylophilus</name>
    <dbReference type="NCBI Taxonomy" id="6326"/>
    <lineage>
        <taxon>Eukaryota</taxon>
        <taxon>Metazoa</taxon>
        <taxon>Ecdysozoa</taxon>
        <taxon>Nematoda</taxon>
        <taxon>Chromadorea</taxon>
        <taxon>Rhabditida</taxon>
        <taxon>Tylenchina</taxon>
        <taxon>Tylenchomorpha</taxon>
        <taxon>Aphelenchoidea</taxon>
        <taxon>Aphelenchoididae</taxon>
        <taxon>Bursaphelenchus</taxon>
    </lineage>
</organism>
<dbReference type="InterPro" id="IPR028591">
    <property type="entry name" value="DIS3L2"/>
</dbReference>